<evidence type="ECO:0000256" key="7">
    <source>
        <dbReference type="ARBA" id="ARBA00023242"/>
    </source>
</evidence>
<evidence type="ECO:0000256" key="4">
    <source>
        <dbReference type="ARBA" id="ARBA00023015"/>
    </source>
</evidence>
<dbReference type="Gene3D" id="1.20.920.10">
    <property type="entry name" value="Bromodomain-like"/>
    <property type="match status" value="1"/>
</dbReference>
<evidence type="ECO:0000256" key="8">
    <source>
        <dbReference type="PROSITE-ProRule" id="PRU00035"/>
    </source>
</evidence>
<feature type="region of interest" description="Disordered" evidence="9">
    <location>
        <begin position="1"/>
        <end position="72"/>
    </location>
</feature>
<keyword evidence="4" id="KW-0805">Transcription regulation</keyword>
<dbReference type="GO" id="GO:0003682">
    <property type="term" value="F:chromatin binding"/>
    <property type="evidence" value="ECO:0007669"/>
    <property type="project" value="TreeGrafter"/>
</dbReference>
<protein>
    <recommendedName>
        <fullName evidence="10">Bromo domain-containing protein</fullName>
    </recommendedName>
</protein>
<feature type="domain" description="Bromo" evidence="10">
    <location>
        <begin position="87"/>
        <end position="167"/>
    </location>
</feature>
<sequence>MSTKRRGAAAASPDVRVRGQKRRRVSEESPVDPEESDQIPSPEESEPADEAEAEEDDRESEADFEGDSIQTAQDKIMTELTRLKDEDGEDVAYPFIGKPDRNLYRDYYEIIQHPVSLRTIQKQVRGTDSRKNQSKTTAFPTWKSFEEEVSYIWRNAREYNEDSSDISMLAGILEAKQEYFKRRVAEAKKHVPDPIQVDGHPEMPRIKLKIGARDVEPKSQRLTLKMAGQTSETPSKDDEAPSGVTVDKESLKRQQELVRTGSASQEADTHRMSPRNRSLRRHLASPSRSSIATTPSISEQPQNGPAGSKDLAGVIKSESSGPGSQHQETTRPSNGLHGVPSEPHDGEVCPMTGSNPDLRLVTDSSLHPIAPVPQAVPASPLDSLLRRPGQDASSALIRNVQVATHPSLSLQHGLNLDIPPSATLSQQSITINLPASHNLLTIRPTLVSGTAQRHVKMVALVGMQRLHPSAADASGLAYDIPLHPGTTKVDLEAIAGPARGVPKTGPPGSEIDYERVTIFLNLLR</sequence>
<evidence type="ECO:0000313" key="11">
    <source>
        <dbReference type="EMBL" id="KAJ5449699.1"/>
    </source>
</evidence>
<dbReference type="Pfam" id="PF00439">
    <property type="entry name" value="Bromodomain"/>
    <property type="match status" value="1"/>
</dbReference>
<dbReference type="GO" id="GO:0006368">
    <property type="term" value="P:transcription elongation by RNA polymerase II"/>
    <property type="evidence" value="ECO:0007669"/>
    <property type="project" value="TreeGrafter"/>
</dbReference>
<dbReference type="SMART" id="SM00297">
    <property type="entry name" value="BROMO"/>
    <property type="match status" value="1"/>
</dbReference>
<evidence type="ECO:0000313" key="12">
    <source>
        <dbReference type="Proteomes" id="UP001213681"/>
    </source>
</evidence>
<comment type="subcellular location">
    <subcellularLocation>
        <location evidence="1">Nucleus</location>
    </subcellularLocation>
</comment>
<keyword evidence="7" id="KW-0539">Nucleus</keyword>
<dbReference type="EMBL" id="JAPVEA010000006">
    <property type="protein sequence ID" value="KAJ5449699.1"/>
    <property type="molecule type" value="Genomic_DNA"/>
</dbReference>
<name>A0AAD6C4U8_9EURO</name>
<dbReference type="PANTHER" id="PTHR16062">
    <property type="entry name" value="SWI/SNF-RELATED"/>
    <property type="match status" value="1"/>
</dbReference>
<feature type="compositionally biased region" description="Polar residues" evidence="9">
    <location>
        <begin position="286"/>
        <end position="305"/>
    </location>
</feature>
<evidence type="ECO:0000256" key="6">
    <source>
        <dbReference type="ARBA" id="ARBA00023163"/>
    </source>
</evidence>
<keyword evidence="2" id="KW-0677">Repeat</keyword>
<dbReference type="PROSITE" id="PS50014">
    <property type="entry name" value="BROMODOMAIN_2"/>
    <property type="match status" value="1"/>
</dbReference>
<evidence type="ECO:0000259" key="10">
    <source>
        <dbReference type="PROSITE" id="PS50014"/>
    </source>
</evidence>
<evidence type="ECO:0000256" key="5">
    <source>
        <dbReference type="ARBA" id="ARBA00023117"/>
    </source>
</evidence>
<dbReference type="InterPro" id="IPR036427">
    <property type="entry name" value="Bromodomain-like_sf"/>
</dbReference>
<dbReference type="GO" id="GO:0016586">
    <property type="term" value="C:RSC-type complex"/>
    <property type="evidence" value="ECO:0007669"/>
    <property type="project" value="InterPro"/>
</dbReference>
<feature type="compositionally biased region" description="Polar residues" evidence="9">
    <location>
        <begin position="317"/>
        <end position="333"/>
    </location>
</feature>
<dbReference type="GO" id="GO:0006338">
    <property type="term" value="P:chromatin remodeling"/>
    <property type="evidence" value="ECO:0007669"/>
    <property type="project" value="InterPro"/>
</dbReference>
<keyword evidence="3" id="KW-0156">Chromatin regulator</keyword>
<keyword evidence="5 8" id="KW-0103">Bromodomain</keyword>
<reference evidence="11" key="2">
    <citation type="journal article" date="2023" name="IMA Fungus">
        <title>Comparative genomic study of the Penicillium genus elucidates a diverse pangenome and 15 lateral gene transfer events.</title>
        <authorList>
            <person name="Petersen C."/>
            <person name="Sorensen T."/>
            <person name="Nielsen M.R."/>
            <person name="Sondergaard T.E."/>
            <person name="Sorensen J.L."/>
            <person name="Fitzpatrick D.A."/>
            <person name="Frisvad J.C."/>
            <person name="Nielsen K.L."/>
        </authorList>
    </citation>
    <scope>NUCLEOTIDE SEQUENCE</scope>
    <source>
        <strain evidence="11">IBT 16125</strain>
    </source>
</reference>
<evidence type="ECO:0000256" key="9">
    <source>
        <dbReference type="SAM" id="MobiDB-lite"/>
    </source>
</evidence>
<dbReference type="CDD" id="cd04369">
    <property type="entry name" value="Bromodomain"/>
    <property type="match status" value="1"/>
</dbReference>
<feature type="compositionally biased region" description="Acidic residues" evidence="9">
    <location>
        <begin position="29"/>
        <end position="66"/>
    </location>
</feature>
<organism evidence="11 12">
    <name type="scientific">Penicillium daleae</name>
    <dbReference type="NCBI Taxonomy" id="63821"/>
    <lineage>
        <taxon>Eukaryota</taxon>
        <taxon>Fungi</taxon>
        <taxon>Dikarya</taxon>
        <taxon>Ascomycota</taxon>
        <taxon>Pezizomycotina</taxon>
        <taxon>Eurotiomycetes</taxon>
        <taxon>Eurotiomycetidae</taxon>
        <taxon>Eurotiales</taxon>
        <taxon>Aspergillaceae</taxon>
        <taxon>Penicillium</taxon>
    </lineage>
</organism>
<evidence type="ECO:0000256" key="1">
    <source>
        <dbReference type="ARBA" id="ARBA00004123"/>
    </source>
</evidence>
<comment type="caution">
    <text evidence="11">The sequence shown here is derived from an EMBL/GenBank/DDBJ whole genome shotgun (WGS) entry which is preliminary data.</text>
</comment>
<dbReference type="InterPro" id="IPR001487">
    <property type="entry name" value="Bromodomain"/>
</dbReference>
<dbReference type="InterPro" id="IPR054551">
    <property type="entry name" value="RSC4_Ig-like"/>
</dbReference>
<feature type="region of interest" description="Disordered" evidence="9">
    <location>
        <begin position="225"/>
        <end position="357"/>
    </location>
</feature>
<evidence type="ECO:0000256" key="2">
    <source>
        <dbReference type="ARBA" id="ARBA00022737"/>
    </source>
</evidence>
<dbReference type="GeneID" id="81599773"/>
<feature type="compositionally biased region" description="Basic residues" evidence="9">
    <location>
        <begin position="272"/>
        <end position="283"/>
    </location>
</feature>
<keyword evidence="12" id="KW-1185">Reference proteome</keyword>
<dbReference type="PANTHER" id="PTHR16062:SF19">
    <property type="entry name" value="PROTEIN POLYBROMO-1"/>
    <property type="match status" value="1"/>
</dbReference>
<evidence type="ECO:0000256" key="3">
    <source>
        <dbReference type="ARBA" id="ARBA00022853"/>
    </source>
</evidence>
<dbReference type="AlphaFoldDB" id="A0AAD6C4U8"/>
<feature type="compositionally biased region" description="Basic and acidic residues" evidence="9">
    <location>
        <begin position="246"/>
        <end position="256"/>
    </location>
</feature>
<dbReference type="Proteomes" id="UP001213681">
    <property type="component" value="Unassembled WGS sequence"/>
</dbReference>
<dbReference type="SUPFAM" id="SSF47370">
    <property type="entry name" value="Bromodomain"/>
    <property type="match status" value="1"/>
</dbReference>
<dbReference type="InterPro" id="IPR037382">
    <property type="entry name" value="Rsc/polybromo"/>
</dbReference>
<accession>A0AAD6C4U8</accession>
<keyword evidence="6" id="KW-0804">Transcription</keyword>
<gene>
    <name evidence="11" type="ORF">N7458_006148</name>
</gene>
<proteinExistence type="predicted"/>
<dbReference type="Pfam" id="PF22994">
    <property type="entry name" value="RSC4_Ig_like"/>
    <property type="match status" value="1"/>
</dbReference>
<dbReference type="RefSeq" id="XP_056765234.1">
    <property type="nucleotide sequence ID" value="XM_056909530.1"/>
</dbReference>
<reference evidence="11" key="1">
    <citation type="submission" date="2022-12" db="EMBL/GenBank/DDBJ databases">
        <authorList>
            <person name="Petersen C."/>
        </authorList>
    </citation>
    <scope>NUCLEOTIDE SEQUENCE</scope>
    <source>
        <strain evidence="11">IBT 16125</strain>
    </source>
</reference>